<gene>
    <name evidence="2" type="ORF">HLB44_28335</name>
</gene>
<proteinExistence type="predicted"/>
<evidence type="ECO:0000256" key="1">
    <source>
        <dbReference type="SAM" id="Phobius"/>
    </source>
</evidence>
<name>A0ABX2EQD9_9BURK</name>
<keyword evidence="3" id="KW-1185">Reference proteome</keyword>
<feature type="transmembrane region" description="Helical" evidence="1">
    <location>
        <begin position="158"/>
        <end position="180"/>
    </location>
</feature>
<comment type="caution">
    <text evidence="2">The sequence shown here is derived from an EMBL/GenBank/DDBJ whole genome shotgun (WGS) entry which is preliminary data.</text>
</comment>
<feature type="transmembrane region" description="Helical" evidence="1">
    <location>
        <begin position="98"/>
        <end position="120"/>
    </location>
</feature>
<protein>
    <recommendedName>
        <fullName evidence="4">DUF2189 domain-containing protein</fullName>
    </recommendedName>
</protein>
<dbReference type="NCBIfam" id="NF041043">
    <property type="entry name" value="BPSS1780_fam"/>
    <property type="match status" value="1"/>
</dbReference>
<feature type="transmembrane region" description="Helical" evidence="1">
    <location>
        <begin position="234"/>
        <end position="259"/>
    </location>
</feature>
<accession>A0ABX2EQD9</accession>
<keyword evidence="1" id="KW-0812">Transmembrane</keyword>
<organism evidence="2 3">
    <name type="scientific">Pseudaquabacterium terrae</name>
    <dbReference type="NCBI Taxonomy" id="2732868"/>
    <lineage>
        <taxon>Bacteria</taxon>
        <taxon>Pseudomonadati</taxon>
        <taxon>Pseudomonadota</taxon>
        <taxon>Betaproteobacteria</taxon>
        <taxon>Burkholderiales</taxon>
        <taxon>Sphaerotilaceae</taxon>
        <taxon>Pseudaquabacterium</taxon>
    </lineage>
</organism>
<dbReference type="InterPro" id="IPR047798">
    <property type="entry name" value="BPSS1780-like"/>
</dbReference>
<evidence type="ECO:0000313" key="3">
    <source>
        <dbReference type="Proteomes" id="UP000737171"/>
    </source>
</evidence>
<dbReference type="Proteomes" id="UP000737171">
    <property type="component" value="Unassembled WGS sequence"/>
</dbReference>
<dbReference type="EMBL" id="JABRWJ010000009">
    <property type="protein sequence ID" value="NRF70920.1"/>
    <property type="molecule type" value="Genomic_DNA"/>
</dbReference>
<keyword evidence="1" id="KW-0472">Membrane</keyword>
<feature type="transmembrane region" description="Helical" evidence="1">
    <location>
        <begin position="201"/>
        <end position="228"/>
    </location>
</feature>
<sequence length="270" mass="29015">MGLRLRVVAPPRGSHWLRNGLTTFFRQPLAFCVLFLGYLVAASVIGWVPWIGSLLSVATVPLLSLAFMLATRDALAGQPVRLLHLFALRREPPKARRAMLLLCLGFGIAVMLFVEFAVWAGGTELIEAMKPLAKADRTAQDFMAVLNNPVVTRLAHTLSALLALLSVPFWHALALVHWGGQSAGQALFSSTLALWRSKGAFLVYGLGWLGCVVAASLFGGVLVGLLTAALGNPAFALAFGAMVFVALSAAFYVSLWFMFDDSFELDPPAA</sequence>
<feature type="transmembrane region" description="Helical" evidence="1">
    <location>
        <begin position="21"/>
        <end position="41"/>
    </location>
</feature>
<dbReference type="RefSeq" id="WP_173130984.1">
    <property type="nucleotide sequence ID" value="NZ_JABRWJ010000009.1"/>
</dbReference>
<keyword evidence="1" id="KW-1133">Transmembrane helix</keyword>
<reference evidence="2 3" key="1">
    <citation type="submission" date="2020-05" db="EMBL/GenBank/DDBJ databases">
        <title>Aquincola sp. isolate from soil.</title>
        <authorList>
            <person name="Han J."/>
            <person name="Kim D.-U."/>
        </authorList>
    </citation>
    <scope>NUCLEOTIDE SEQUENCE [LARGE SCALE GENOMIC DNA]</scope>
    <source>
        <strain evidence="2 3">S2</strain>
    </source>
</reference>
<evidence type="ECO:0000313" key="2">
    <source>
        <dbReference type="EMBL" id="NRF70920.1"/>
    </source>
</evidence>
<evidence type="ECO:0008006" key="4">
    <source>
        <dbReference type="Google" id="ProtNLM"/>
    </source>
</evidence>